<dbReference type="Gene3D" id="2.60.40.1930">
    <property type="match status" value="2"/>
</dbReference>
<evidence type="ECO:0000313" key="5">
    <source>
        <dbReference type="Proteomes" id="UP001652621"/>
    </source>
</evidence>
<dbReference type="Gene3D" id="1.50.10.20">
    <property type="match status" value="1"/>
</dbReference>
<dbReference type="InterPro" id="IPR009048">
    <property type="entry name" value="A-macroglobulin_rcpt-bd"/>
</dbReference>
<evidence type="ECO:0000256" key="2">
    <source>
        <dbReference type="ARBA" id="ARBA00022966"/>
    </source>
</evidence>
<dbReference type="SMART" id="SM01361">
    <property type="entry name" value="A2M_recep"/>
    <property type="match status" value="1"/>
</dbReference>
<organism evidence="5 6">
    <name type="scientific">Musca domestica</name>
    <name type="common">House fly</name>
    <dbReference type="NCBI Taxonomy" id="7370"/>
    <lineage>
        <taxon>Eukaryota</taxon>
        <taxon>Metazoa</taxon>
        <taxon>Ecdysozoa</taxon>
        <taxon>Arthropoda</taxon>
        <taxon>Hexapoda</taxon>
        <taxon>Insecta</taxon>
        <taxon>Pterygota</taxon>
        <taxon>Neoptera</taxon>
        <taxon>Endopterygota</taxon>
        <taxon>Diptera</taxon>
        <taxon>Brachycera</taxon>
        <taxon>Muscomorpha</taxon>
        <taxon>Muscoidea</taxon>
        <taxon>Muscidae</taxon>
        <taxon>Musca</taxon>
    </lineage>
</organism>
<dbReference type="InterPro" id="IPR011626">
    <property type="entry name" value="Alpha-macroglobulin_TED"/>
</dbReference>
<accession>A0ABM3VQN6</accession>
<evidence type="ECO:0000256" key="1">
    <source>
        <dbReference type="ARBA" id="ARBA00022729"/>
    </source>
</evidence>
<dbReference type="GeneID" id="101894651"/>
<keyword evidence="1 3" id="KW-0732">Signal</keyword>
<dbReference type="PANTHER" id="PTHR11412:SF136">
    <property type="entry name" value="CD109 ANTIGEN"/>
    <property type="match status" value="1"/>
</dbReference>
<dbReference type="PANTHER" id="PTHR11412">
    <property type="entry name" value="MACROGLOBULIN / COMPLEMENT"/>
    <property type="match status" value="1"/>
</dbReference>
<dbReference type="Gene3D" id="2.60.40.690">
    <property type="entry name" value="Alpha-macroglobulin, receptor-binding domain"/>
    <property type="match status" value="1"/>
</dbReference>
<gene>
    <name evidence="6" type="primary">LOC101894651</name>
</gene>
<feature type="domain" description="Alpha-macroglobulin receptor-binding" evidence="4">
    <location>
        <begin position="705"/>
        <end position="796"/>
    </location>
</feature>
<dbReference type="Proteomes" id="UP001652621">
    <property type="component" value="Unplaced"/>
</dbReference>
<dbReference type="InterPro" id="IPR036595">
    <property type="entry name" value="A-macroglobulin_rcpt-bd_sf"/>
</dbReference>
<evidence type="ECO:0000256" key="3">
    <source>
        <dbReference type="SAM" id="SignalP"/>
    </source>
</evidence>
<dbReference type="Gene3D" id="2.60.40.1940">
    <property type="match status" value="1"/>
</dbReference>
<keyword evidence="5" id="KW-1185">Reference proteome</keyword>
<dbReference type="InterPro" id="IPR041555">
    <property type="entry name" value="MG3"/>
</dbReference>
<sequence length="800" mass="90706">MQLQSGSYNLLLLLLTLAFISASTSESYYSAVAPGTIKSNRNYSVCLSLHNALKPAVIRVSLIGEPLFNYDPNGNRIKQFKDIKLNTGVYTNKFNLSEQTVLGQWLILASVLGKYEKSSGRNFKVEKYVLPKFGVYIDADSDFILDDNEFSLTVYGKYTFGKYVEGTATVAILNPATNMTVSKQEATLENFRASFTFQYYDIPLAQMFSWIIISATIKERHTGITQSTLQELSVRKQKYNILVPENEIEFHNGKPYKIKAMVQHWNGSRVLDTITPMTMIHANRTYKTHLDANGVGTFAFDYVDKEVNVFNYAGSSTHLQNIVIGQNYRFDQSSATACTLKWKEGRLKFGTNIDLELTSKLPIPYFIYTVTSHADIVRMKYIPLPANTKSHIIKIKSAVDMIPRCYVYVHYIINGDLRYCELSLKFPNEFENTKSSRNYKAVIQKGVNYLVDNINNINDTYALSLVAVALQMSKSEQANQVLANLQQRSQSKNGLKWWQSSNAAHSNDVEITAYALMALLGTNSLDNINIVKWILEQRNKAGGFKTTHDTVVVLQALIRFNQKYPSNNDTLLKFNYAALDAQGLEVGNGFLGIDPSNSKIWQQIELPKTTRLLQLKIEGEGNALVQLAYHYYVPLETDVESITLDDDSITATTFAKSSSVIHRRETPKQKSFAISPMAKLTSNAVMELEVCFKFKPSKELKHRQTNMVIMEINMPSGFVVSPESMHDLQEEEFVARVEVKDSNTKCLAYFKHLQADDDEKCLSIQADKMHEVLQLEPASIIMYDYYIPENRDTIAYQIQM</sequence>
<dbReference type="SUPFAM" id="SSF48239">
    <property type="entry name" value="Terpenoid cyclases/Protein prenyltransferases"/>
    <property type="match status" value="1"/>
</dbReference>
<dbReference type="InterPro" id="IPR050473">
    <property type="entry name" value="A2M/Complement_sys"/>
</dbReference>
<feature type="chain" id="PRO_5045706836" evidence="3">
    <location>
        <begin position="26"/>
        <end position="800"/>
    </location>
</feature>
<feature type="signal peptide" evidence="3">
    <location>
        <begin position="1"/>
        <end position="25"/>
    </location>
</feature>
<dbReference type="InterPro" id="IPR008930">
    <property type="entry name" value="Terpenoid_cyclase/PrenylTrfase"/>
</dbReference>
<keyword evidence="2" id="KW-0882">Thioester bond</keyword>
<dbReference type="RefSeq" id="XP_058988102.1">
    <property type="nucleotide sequence ID" value="XM_059132119.1"/>
</dbReference>
<dbReference type="Pfam" id="PF07677">
    <property type="entry name" value="A2M_recep"/>
    <property type="match status" value="1"/>
</dbReference>
<dbReference type="Pfam" id="PF17791">
    <property type="entry name" value="MG3"/>
    <property type="match status" value="1"/>
</dbReference>
<reference evidence="6" key="1">
    <citation type="submission" date="2025-08" db="UniProtKB">
        <authorList>
            <consortium name="RefSeq"/>
        </authorList>
    </citation>
    <scope>IDENTIFICATION</scope>
    <source>
        <strain evidence="6">Aabys</strain>
        <tissue evidence="6">Whole body</tissue>
    </source>
</reference>
<dbReference type="SUPFAM" id="SSF49410">
    <property type="entry name" value="Alpha-macroglobulin receptor domain"/>
    <property type="match status" value="1"/>
</dbReference>
<protein>
    <submittedName>
        <fullName evidence="6">CD109 antigen-like</fullName>
    </submittedName>
</protein>
<dbReference type="Pfam" id="PF07678">
    <property type="entry name" value="TED_complement"/>
    <property type="match status" value="1"/>
</dbReference>
<evidence type="ECO:0000259" key="4">
    <source>
        <dbReference type="SMART" id="SM01361"/>
    </source>
</evidence>
<evidence type="ECO:0000313" key="6">
    <source>
        <dbReference type="RefSeq" id="XP_058988102.1"/>
    </source>
</evidence>
<proteinExistence type="predicted"/>
<name>A0ABM3VQN6_MUSDO</name>